<keyword evidence="2" id="KW-0614">Plasmid</keyword>
<name>A0ABY7QGR7_9ACTN</name>
<keyword evidence="3" id="KW-1185">Reference proteome</keyword>
<feature type="region of interest" description="Disordered" evidence="1">
    <location>
        <begin position="64"/>
        <end position="83"/>
    </location>
</feature>
<dbReference type="Proteomes" id="UP001212821">
    <property type="component" value="Plasmid punmamed2"/>
</dbReference>
<evidence type="ECO:0000256" key="1">
    <source>
        <dbReference type="SAM" id="MobiDB-lite"/>
    </source>
</evidence>
<geneLocation type="plasmid" evidence="2 3">
    <name>punmamed2</name>
</geneLocation>
<sequence length="83" mass="9259">MTDPTGPRRFRVHTDGCEPQDCTLHPDGRMTMELGGRTLVSWLSLEDMLEMNWADSRIEWDPEPATPDTSAAVTPAAQALPMF</sequence>
<dbReference type="RefSeq" id="WP_270151639.1">
    <property type="nucleotide sequence ID" value="NZ_CP115451.1"/>
</dbReference>
<gene>
    <name evidence="2" type="ORF">O1G21_40090</name>
</gene>
<organism evidence="2 3">
    <name type="scientific">Kitasatospora cathayae</name>
    <dbReference type="NCBI Taxonomy" id="3004092"/>
    <lineage>
        <taxon>Bacteria</taxon>
        <taxon>Bacillati</taxon>
        <taxon>Actinomycetota</taxon>
        <taxon>Actinomycetes</taxon>
        <taxon>Kitasatosporales</taxon>
        <taxon>Streptomycetaceae</taxon>
        <taxon>Kitasatospora</taxon>
    </lineage>
</organism>
<accession>A0ABY7QGR7</accession>
<evidence type="ECO:0000313" key="2">
    <source>
        <dbReference type="EMBL" id="WBP91994.1"/>
    </source>
</evidence>
<proteinExistence type="predicted"/>
<reference evidence="2 3" key="1">
    <citation type="submission" date="2022-12" db="EMBL/GenBank/DDBJ databases">
        <title>HUAS 3-15.</title>
        <authorList>
            <person name="Mo P."/>
        </authorList>
    </citation>
    <scope>NUCLEOTIDE SEQUENCE [LARGE SCALE GENOMIC DNA]</scope>
    <source>
        <strain evidence="2 3">HUAS 3-15</strain>
        <plasmid evidence="2 3">punmamed2</plasmid>
    </source>
</reference>
<protein>
    <submittedName>
        <fullName evidence="2">Uncharacterized protein</fullName>
    </submittedName>
</protein>
<dbReference type="EMBL" id="CP115451">
    <property type="protein sequence ID" value="WBP91994.1"/>
    <property type="molecule type" value="Genomic_DNA"/>
</dbReference>
<evidence type="ECO:0000313" key="3">
    <source>
        <dbReference type="Proteomes" id="UP001212821"/>
    </source>
</evidence>